<dbReference type="InterPro" id="IPR045337">
    <property type="entry name" value="MmgE_PrpD_C"/>
</dbReference>
<dbReference type="InterPro" id="IPR042188">
    <property type="entry name" value="MmgE/PrpD_sf_2"/>
</dbReference>
<comment type="caution">
    <text evidence="4">The sequence shown here is derived from an EMBL/GenBank/DDBJ whole genome shotgun (WGS) entry which is preliminary data.</text>
</comment>
<sequence>MSTHIQKFAEFAHRSASAQLPDEVVEESKRIILDTVGCALAATDNPAGVAGVEYARVLGGERDEASIIGVPMRTSVHGAAFANAELMNALDFDPVSLPGHVAPYVVPVALALGETHRSSGAMAVNAVAVCHEMSHRLAGAMDRNRDVKDGRAQTAEVLGYASTVFGITATAAMMKEMSSERIADALGIAGATSPVNGHRAWLMHAPSTTIKNSLMPGGVAMTAMTAAWMAELGHRGDPLLLDDAEFGYPRFIGTSRWEPSELTTGLGAQWRFRAGSQFKPYPHCRVPHALFDALIEVVRDNGLAPEEIESITAWGEEWAGQFPTFMADHMDRTFDAQFTFVHGLAIAAHLVPPGRQWHDPAVVESRSVLELKDRIVWKNHPGWAEAVSKDPSARPSRVEVVARGTTFVGERTHARGSTSADPATQLTTEELVTKFRHNAAGVISDHATDAVVEALLHLEEVDDLRPVMDLLRPTD</sequence>
<evidence type="ECO:0000313" key="5">
    <source>
        <dbReference type="Proteomes" id="UP000307808"/>
    </source>
</evidence>
<proteinExistence type="inferred from homology"/>
<feature type="domain" description="MmgE/PrpD C-terminal" evidence="3">
    <location>
        <begin position="281"/>
        <end position="456"/>
    </location>
</feature>
<evidence type="ECO:0000259" key="3">
    <source>
        <dbReference type="Pfam" id="PF19305"/>
    </source>
</evidence>
<dbReference type="GO" id="GO:0016829">
    <property type="term" value="F:lyase activity"/>
    <property type="evidence" value="ECO:0007669"/>
    <property type="project" value="InterPro"/>
</dbReference>
<dbReference type="RefSeq" id="WP_137064132.1">
    <property type="nucleotide sequence ID" value="NZ_CP040748.1"/>
</dbReference>
<keyword evidence="5" id="KW-1185">Reference proteome</keyword>
<dbReference type="Gene3D" id="1.10.4100.10">
    <property type="entry name" value="2-methylcitrate dehydratase PrpD"/>
    <property type="match status" value="1"/>
</dbReference>
<dbReference type="SUPFAM" id="SSF103378">
    <property type="entry name" value="2-methylcitrate dehydratase PrpD"/>
    <property type="match status" value="1"/>
</dbReference>
<dbReference type="InterPro" id="IPR042183">
    <property type="entry name" value="MmgE/PrpD_sf_1"/>
</dbReference>
<evidence type="ECO:0000313" key="4">
    <source>
        <dbReference type="EMBL" id="TKI63667.1"/>
    </source>
</evidence>
<dbReference type="PANTHER" id="PTHR16943:SF8">
    <property type="entry name" value="2-METHYLCITRATE DEHYDRATASE"/>
    <property type="match status" value="1"/>
</dbReference>
<dbReference type="Pfam" id="PF03972">
    <property type="entry name" value="MmgE_PrpD_N"/>
    <property type="match status" value="1"/>
</dbReference>
<organism evidence="4 5">
    <name type="scientific">Nocardioides jishulii</name>
    <dbReference type="NCBI Taxonomy" id="2575440"/>
    <lineage>
        <taxon>Bacteria</taxon>
        <taxon>Bacillati</taxon>
        <taxon>Actinomycetota</taxon>
        <taxon>Actinomycetes</taxon>
        <taxon>Propionibacteriales</taxon>
        <taxon>Nocardioidaceae</taxon>
        <taxon>Nocardioides</taxon>
    </lineage>
</organism>
<dbReference type="InterPro" id="IPR045336">
    <property type="entry name" value="MmgE_PrpD_N"/>
</dbReference>
<comment type="similarity">
    <text evidence="1">Belongs to the PrpD family.</text>
</comment>
<dbReference type="Pfam" id="PF19305">
    <property type="entry name" value="MmgE_PrpD_C"/>
    <property type="match status" value="1"/>
</dbReference>
<accession>A0A4U2YQI0</accession>
<dbReference type="Proteomes" id="UP000307808">
    <property type="component" value="Unassembled WGS sequence"/>
</dbReference>
<dbReference type="OrthoDB" id="9797528at2"/>
<evidence type="ECO:0000256" key="1">
    <source>
        <dbReference type="ARBA" id="ARBA00006174"/>
    </source>
</evidence>
<dbReference type="EMBL" id="SZPY01000001">
    <property type="protein sequence ID" value="TKI63667.1"/>
    <property type="molecule type" value="Genomic_DNA"/>
</dbReference>
<reference evidence="4 5" key="1">
    <citation type="submission" date="2019-04" db="EMBL/GenBank/DDBJ databases">
        <authorList>
            <person name="Dong K."/>
        </authorList>
    </citation>
    <scope>NUCLEOTIDE SEQUENCE [LARGE SCALE GENOMIC DNA]</scope>
    <source>
        <strain evidence="5">dk3543</strain>
    </source>
</reference>
<protein>
    <submittedName>
        <fullName evidence="4">MmgE/PrpD family protein</fullName>
    </submittedName>
</protein>
<name>A0A4U2YQI0_9ACTN</name>
<feature type="domain" description="MmgE/PrpD N-terminal" evidence="2">
    <location>
        <begin position="6"/>
        <end position="253"/>
    </location>
</feature>
<dbReference type="InterPro" id="IPR005656">
    <property type="entry name" value="MmgE_PrpD"/>
</dbReference>
<dbReference type="Gene3D" id="3.30.1330.120">
    <property type="entry name" value="2-methylcitrate dehydratase PrpD"/>
    <property type="match status" value="1"/>
</dbReference>
<evidence type="ECO:0000259" key="2">
    <source>
        <dbReference type="Pfam" id="PF03972"/>
    </source>
</evidence>
<dbReference type="AlphaFoldDB" id="A0A4U2YQI0"/>
<gene>
    <name evidence="4" type="ORF">FC770_00285</name>
</gene>
<dbReference type="InterPro" id="IPR036148">
    <property type="entry name" value="MmgE/PrpD_sf"/>
</dbReference>
<dbReference type="PANTHER" id="PTHR16943">
    <property type="entry name" value="2-METHYLCITRATE DEHYDRATASE-RELATED"/>
    <property type="match status" value="1"/>
</dbReference>